<proteinExistence type="inferred from homology"/>
<name>A0ABT2FNM6_9GAMM</name>
<dbReference type="NCBIfam" id="TIGR03837">
    <property type="entry name" value="efp_Arg_rhamno"/>
    <property type="match status" value="1"/>
</dbReference>
<dbReference type="EMBL" id="JAKOGG010000014">
    <property type="protein sequence ID" value="MCS4557943.1"/>
    <property type="molecule type" value="Genomic_DNA"/>
</dbReference>
<evidence type="ECO:0000256" key="6">
    <source>
        <dbReference type="ARBA" id="ARBA00030025"/>
    </source>
</evidence>
<evidence type="ECO:0000256" key="1">
    <source>
        <dbReference type="ARBA" id="ARBA00022676"/>
    </source>
</evidence>
<evidence type="ECO:0000256" key="4">
    <source>
        <dbReference type="ARBA" id="ARBA00024346"/>
    </source>
</evidence>
<dbReference type="Pfam" id="PF10093">
    <property type="entry name" value="EarP"/>
    <property type="match status" value="1"/>
</dbReference>
<organism evidence="8 9">
    <name type="scientific">Shewanella electrica</name>
    <dbReference type="NCBI Taxonomy" id="515560"/>
    <lineage>
        <taxon>Bacteria</taxon>
        <taxon>Pseudomonadati</taxon>
        <taxon>Pseudomonadota</taxon>
        <taxon>Gammaproteobacteria</taxon>
        <taxon>Alteromonadales</taxon>
        <taxon>Shewanellaceae</taxon>
        <taxon>Shewanella</taxon>
    </lineage>
</organism>
<dbReference type="Proteomes" id="UP001201549">
    <property type="component" value="Unassembled WGS sequence"/>
</dbReference>
<keyword evidence="8" id="KW-0648">Protein biosynthesis</keyword>
<evidence type="ECO:0000313" key="9">
    <source>
        <dbReference type="Proteomes" id="UP001201549"/>
    </source>
</evidence>
<keyword evidence="8" id="KW-0251">Elongation factor</keyword>
<evidence type="ECO:0000256" key="5">
    <source>
        <dbReference type="ARBA" id="ARBA00024416"/>
    </source>
</evidence>
<comment type="caution">
    <text evidence="8">The sequence shown here is derived from an EMBL/GenBank/DDBJ whole genome shotgun (WGS) entry which is preliminary data.</text>
</comment>
<comment type="function">
    <text evidence="3">Protein-arginine rhamnosyltransferase that catalyzes the transfer of a single rhamnose to elongation factor P (EF-P) on 'Lys-32', a modification required for EF-P-dependent rescue of polyproline stalled ribosomes.</text>
</comment>
<dbReference type="PIRSF" id="PIRSF015557">
    <property type="entry name" value="UCP015557"/>
    <property type="match status" value="1"/>
</dbReference>
<evidence type="ECO:0000313" key="8">
    <source>
        <dbReference type="EMBL" id="MCS4557943.1"/>
    </source>
</evidence>
<protein>
    <recommendedName>
        <fullName evidence="5">Protein-arginine rhamnosyltransferase</fullName>
    </recommendedName>
    <alternativeName>
        <fullName evidence="6">EF-P arginine rhamnosyltransferase</fullName>
    </alternativeName>
</protein>
<evidence type="ECO:0000256" key="2">
    <source>
        <dbReference type="ARBA" id="ARBA00022679"/>
    </source>
</evidence>
<dbReference type="RefSeq" id="WP_238897404.1">
    <property type="nucleotide sequence ID" value="NZ_JAKOGG010000014.1"/>
</dbReference>
<sequence length="390" mass="44424">MNNVSVSPTPGQHWDIFCTVVDNYGDIGVTWRLAKQLANEYQQPVNLWVDDLRSFQFILPELDITLIEQQHHHVNIIKWDQPLSRPWQAGSVLIEAFACDLPAEIIDATAVIKPFPLWINLEYLSAESWIDDCHGLNSPVKNGVKKRFFFPGFSEKSGGLLCEKNLFAQCDAWQANNQRVQLLQRLGVDNVGANDRLISLFSYESSAINALCQQLITGQQLTHLFVPQGRALTSVADALATTTAALGKQQHYQQGQLALHILPMTNQEQYDQLLWSCDLNIVRGEDSFLRAQWAGKPFIWHIYPQDEDAHIDKLQAFMQRYCQQLPLDAANTWQQLNLAFNQNDPLAFSTHWQSLQHHEVTLDKHAKIWPKTAINHADLAKRLVQMVKNG</sequence>
<dbReference type="InterPro" id="IPR016633">
    <property type="entry name" value="EarP"/>
</dbReference>
<accession>A0ABT2FNM6</accession>
<evidence type="ECO:0000256" key="3">
    <source>
        <dbReference type="ARBA" id="ARBA00024303"/>
    </source>
</evidence>
<keyword evidence="9" id="KW-1185">Reference proteome</keyword>
<evidence type="ECO:0000256" key="7">
    <source>
        <dbReference type="ARBA" id="ARBA00048472"/>
    </source>
</evidence>
<comment type="catalytic activity">
    <reaction evidence="7">
        <text>dTDP-beta-L-rhamnose + L-arginyl-[protein] = N(omega)-(alpha-L-rhamnosyl)-L-arginyl-[protein] + dTDP + H(+)</text>
        <dbReference type="Rhea" id="RHEA:66692"/>
        <dbReference type="Rhea" id="RHEA-COMP:10532"/>
        <dbReference type="Rhea" id="RHEA-COMP:17096"/>
        <dbReference type="ChEBI" id="CHEBI:15378"/>
        <dbReference type="ChEBI" id="CHEBI:29965"/>
        <dbReference type="ChEBI" id="CHEBI:57510"/>
        <dbReference type="ChEBI" id="CHEBI:58369"/>
        <dbReference type="ChEBI" id="CHEBI:167445"/>
    </reaction>
    <physiologicalReaction direction="left-to-right" evidence="7">
        <dbReference type="Rhea" id="RHEA:66693"/>
    </physiologicalReaction>
</comment>
<keyword evidence="1" id="KW-0328">Glycosyltransferase</keyword>
<gene>
    <name evidence="8" type="primary">earP</name>
    <name evidence="8" type="ORF">L9G74_15970</name>
</gene>
<reference evidence="8 9" key="1">
    <citation type="submission" date="2022-02" db="EMBL/GenBank/DDBJ databases">
        <authorList>
            <person name="Zhuang L."/>
        </authorList>
    </citation>
    <scope>NUCLEOTIDE SEQUENCE [LARGE SCALE GENOMIC DNA]</scope>
    <source>
        <strain evidence="8 9">C32</strain>
    </source>
</reference>
<comment type="similarity">
    <text evidence="4">Belongs to the glycosyltransferase 104 family.</text>
</comment>
<reference evidence="9" key="2">
    <citation type="submission" date="2023-07" db="EMBL/GenBank/DDBJ databases">
        <title>Shewanella mangrovi sp. nov., an acetaldehyde- degrading bacterium isolated from mangrove sediment.</title>
        <authorList>
            <person name="Liu Y."/>
        </authorList>
    </citation>
    <scope>NUCLEOTIDE SEQUENCE [LARGE SCALE GENOMIC DNA]</scope>
    <source>
        <strain evidence="9">C32</strain>
    </source>
</reference>
<keyword evidence="2" id="KW-0808">Transferase</keyword>
<dbReference type="GO" id="GO:0003746">
    <property type="term" value="F:translation elongation factor activity"/>
    <property type="evidence" value="ECO:0007669"/>
    <property type="project" value="UniProtKB-KW"/>
</dbReference>